<dbReference type="KEGG" id="hli:HLI_11825"/>
<name>A0A410MDT3_9BACI</name>
<organism evidence="1 2">
    <name type="scientific">Halobacillus litoralis</name>
    <dbReference type="NCBI Taxonomy" id="45668"/>
    <lineage>
        <taxon>Bacteria</taxon>
        <taxon>Bacillati</taxon>
        <taxon>Bacillota</taxon>
        <taxon>Bacilli</taxon>
        <taxon>Bacillales</taxon>
        <taxon>Bacillaceae</taxon>
        <taxon>Halobacillus</taxon>
    </lineage>
</organism>
<dbReference type="EMBL" id="CP026118">
    <property type="protein sequence ID" value="QAS52835.1"/>
    <property type="molecule type" value="Genomic_DNA"/>
</dbReference>
<sequence>MNFYAEQLRTGRNDVPVEVRYAILCQMIANDPEDTKEDLVALTNEYKNLKGSVGIEKSKTEFTIA</sequence>
<accession>A0A410MDT3</accession>
<reference evidence="1 2" key="1">
    <citation type="submission" date="2018-01" db="EMBL/GenBank/DDBJ databases">
        <title>The whole genome sequencing and assembly of Halobacillus litoralis ERB031 strain.</title>
        <authorList>
            <person name="Lee S.-J."/>
            <person name="Park M.-K."/>
            <person name="Kim J.-Y."/>
            <person name="Lee Y.-J."/>
            <person name="Yi H."/>
            <person name="Bahn Y.-S."/>
            <person name="Kim J.F."/>
            <person name="Lee D.-W."/>
        </authorList>
    </citation>
    <scope>NUCLEOTIDE SEQUENCE [LARGE SCALE GENOMIC DNA]</scope>
    <source>
        <strain evidence="1 2">ERB 031</strain>
    </source>
</reference>
<dbReference type="AlphaFoldDB" id="A0A410MDT3"/>
<evidence type="ECO:0000313" key="1">
    <source>
        <dbReference type="EMBL" id="QAS52835.1"/>
    </source>
</evidence>
<proteinExistence type="predicted"/>
<protein>
    <submittedName>
        <fullName evidence="1">Uncharacterized protein</fullName>
    </submittedName>
</protein>
<gene>
    <name evidence="1" type="ORF">HLI_11825</name>
</gene>
<dbReference type="Proteomes" id="UP000287756">
    <property type="component" value="Chromosome"/>
</dbReference>
<dbReference type="RefSeq" id="WP_128525112.1">
    <property type="nucleotide sequence ID" value="NZ_CP026118.1"/>
</dbReference>
<evidence type="ECO:0000313" key="2">
    <source>
        <dbReference type="Proteomes" id="UP000287756"/>
    </source>
</evidence>